<accession>A0ABN3WWG9</accession>
<comment type="similarity">
    <text evidence="1">Belongs to the short-chain dehydrogenases/reductases (SDR) family.</text>
</comment>
<dbReference type="Pfam" id="PF13561">
    <property type="entry name" value="adh_short_C2"/>
    <property type="match status" value="1"/>
</dbReference>
<dbReference type="PRINTS" id="PR00081">
    <property type="entry name" value="GDHRDH"/>
</dbReference>
<dbReference type="CDD" id="cd05233">
    <property type="entry name" value="SDR_c"/>
    <property type="match status" value="1"/>
</dbReference>
<evidence type="ECO:0000256" key="2">
    <source>
        <dbReference type="ARBA" id="ARBA00023002"/>
    </source>
</evidence>
<evidence type="ECO:0000256" key="3">
    <source>
        <dbReference type="SAM" id="MobiDB-lite"/>
    </source>
</evidence>
<keyword evidence="5" id="KW-1185">Reference proteome</keyword>
<keyword evidence="2" id="KW-0560">Oxidoreductase</keyword>
<evidence type="ECO:0000313" key="5">
    <source>
        <dbReference type="Proteomes" id="UP001501102"/>
    </source>
</evidence>
<dbReference type="EMBL" id="BAAAXZ010000095">
    <property type="protein sequence ID" value="GAA2927992.1"/>
    <property type="molecule type" value="Genomic_DNA"/>
</dbReference>
<organism evidence="4 5">
    <name type="scientific">Streptomyces thioluteus</name>
    <dbReference type="NCBI Taxonomy" id="66431"/>
    <lineage>
        <taxon>Bacteria</taxon>
        <taxon>Bacillati</taxon>
        <taxon>Actinomycetota</taxon>
        <taxon>Actinomycetes</taxon>
        <taxon>Kitasatosporales</taxon>
        <taxon>Streptomycetaceae</taxon>
        <taxon>Streptomyces</taxon>
    </lineage>
</organism>
<dbReference type="SUPFAM" id="SSF51735">
    <property type="entry name" value="NAD(P)-binding Rossmann-fold domains"/>
    <property type="match status" value="1"/>
</dbReference>
<dbReference type="Proteomes" id="UP001501102">
    <property type="component" value="Unassembled WGS sequence"/>
</dbReference>
<evidence type="ECO:0000256" key="1">
    <source>
        <dbReference type="ARBA" id="ARBA00006484"/>
    </source>
</evidence>
<dbReference type="PANTHER" id="PTHR42760:SF133">
    <property type="entry name" value="3-OXOACYL-[ACYL-CARRIER-PROTEIN] REDUCTASE"/>
    <property type="match status" value="1"/>
</dbReference>
<proteinExistence type="inferred from homology"/>
<dbReference type="PANTHER" id="PTHR42760">
    <property type="entry name" value="SHORT-CHAIN DEHYDROGENASES/REDUCTASES FAMILY MEMBER"/>
    <property type="match status" value="1"/>
</dbReference>
<name>A0ABN3WWG9_STRTU</name>
<dbReference type="Gene3D" id="3.40.50.720">
    <property type="entry name" value="NAD(P)-binding Rossmann-like Domain"/>
    <property type="match status" value="1"/>
</dbReference>
<reference evidence="4 5" key="1">
    <citation type="journal article" date="2019" name="Int. J. Syst. Evol. Microbiol.">
        <title>The Global Catalogue of Microorganisms (GCM) 10K type strain sequencing project: providing services to taxonomists for standard genome sequencing and annotation.</title>
        <authorList>
            <consortium name="The Broad Institute Genomics Platform"/>
            <consortium name="The Broad Institute Genome Sequencing Center for Infectious Disease"/>
            <person name="Wu L."/>
            <person name="Ma J."/>
        </authorList>
    </citation>
    <scope>NUCLEOTIDE SEQUENCE [LARGE SCALE GENOMIC DNA]</scope>
    <source>
        <strain evidence="4 5">JCM 4087</strain>
    </source>
</reference>
<dbReference type="InterPro" id="IPR036291">
    <property type="entry name" value="NAD(P)-bd_dom_sf"/>
</dbReference>
<sequence length="267" mass="27422">MLGLPLNPGRDDRPNPGPSPAPAEASGWPPSRSLIAEGVHVMGAARTITPELKETGALTVPADLSTADGVAALMDSALAELGGIDLLVNNVGAGDDVEPAGFLDTDDTRWTRIFDLNLLSAVRATRAALPSLIERRGAIVNVSSINSRLPAAGPVAYSAAKAALAALGKSLAEEFGPRGVRVNTVSPGVVRTTIWEDPDGFGGKVATGAGAEHSAFLQQIPEAFNITTGRITEPQEVAALITFLLSDLAGNITGADYIIDGGTIKTL</sequence>
<dbReference type="InterPro" id="IPR002347">
    <property type="entry name" value="SDR_fam"/>
</dbReference>
<feature type="region of interest" description="Disordered" evidence="3">
    <location>
        <begin position="1"/>
        <end position="30"/>
    </location>
</feature>
<evidence type="ECO:0000313" key="4">
    <source>
        <dbReference type="EMBL" id="GAA2927992.1"/>
    </source>
</evidence>
<dbReference type="PRINTS" id="PR00080">
    <property type="entry name" value="SDRFAMILY"/>
</dbReference>
<gene>
    <name evidence="4" type="ORF">GCM10020221_24900</name>
</gene>
<comment type="caution">
    <text evidence="4">The sequence shown here is derived from an EMBL/GenBank/DDBJ whole genome shotgun (WGS) entry which is preliminary data.</text>
</comment>
<protein>
    <submittedName>
        <fullName evidence="4">SDR family oxidoreductase</fullName>
    </submittedName>
</protein>